<dbReference type="Pfam" id="PF02518">
    <property type="entry name" value="HATPase_c"/>
    <property type="match status" value="1"/>
</dbReference>
<dbReference type="InterPro" id="IPR036097">
    <property type="entry name" value="HisK_dim/P_sf"/>
</dbReference>
<dbReference type="InterPro" id="IPR000700">
    <property type="entry name" value="PAS-assoc_C"/>
</dbReference>
<feature type="region of interest" description="Disordered" evidence="7">
    <location>
        <begin position="1"/>
        <end position="55"/>
    </location>
</feature>
<keyword evidence="3 6" id="KW-0597">Phosphoprotein</keyword>
<protein>
    <recommendedName>
        <fullName evidence="2">histidine kinase</fullName>
        <ecNumber evidence="2">2.7.13.3</ecNumber>
    </recommendedName>
</protein>
<feature type="compositionally biased region" description="Polar residues" evidence="7">
    <location>
        <begin position="776"/>
        <end position="796"/>
    </location>
</feature>
<feature type="compositionally biased region" description="Basic and acidic residues" evidence="7">
    <location>
        <begin position="402"/>
        <end position="423"/>
    </location>
</feature>
<dbReference type="SMART" id="SM00388">
    <property type="entry name" value="HisKA"/>
    <property type="match status" value="1"/>
</dbReference>
<dbReference type="CDD" id="cd00082">
    <property type="entry name" value="HisKA"/>
    <property type="match status" value="1"/>
</dbReference>
<gene>
    <name evidence="11" type="ORF">Egran_02237</name>
</gene>
<dbReference type="InterPro" id="IPR004358">
    <property type="entry name" value="Sig_transdc_His_kin-like_C"/>
</dbReference>
<dbReference type="PROSITE" id="PS50113">
    <property type="entry name" value="PAC"/>
    <property type="match status" value="1"/>
</dbReference>
<evidence type="ECO:0000256" key="2">
    <source>
        <dbReference type="ARBA" id="ARBA00012438"/>
    </source>
</evidence>
<dbReference type="FunFam" id="3.40.50.2300:FF:000158">
    <property type="entry name" value="Sensor histidine kinase/response regulator"/>
    <property type="match status" value="1"/>
</dbReference>
<evidence type="ECO:0000313" key="12">
    <source>
        <dbReference type="Proteomes" id="UP000243515"/>
    </source>
</evidence>
<dbReference type="InterPro" id="IPR001789">
    <property type="entry name" value="Sig_transdc_resp-reg_receiver"/>
</dbReference>
<dbReference type="Proteomes" id="UP000243515">
    <property type="component" value="Unassembled WGS sequence"/>
</dbReference>
<feature type="compositionally biased region" description="Polar residues" evidence="7">
    <location>
        <begin position="823"/>
        <end position="836"/>
    </location>
</feature>
<feature type="region of interest" description="Disordered" evidence="7">
    <location>
        <begin position="757"/>
        <end position="904"/>
    </location>
</feature>
<feature type="domain" description="PAC" evidence="10">
    <location>
        <begin position="994"/>
        <end position="1048"/>
    </location>
</feature>
<evidence type="ECO:0000256" key="1">
    <source>
        <dbReference type="ARBA" id="ARBA00000085"/>
    </source>
</evidence>
<dbReference type="InterPro" id="IPR003661">
    <property type="entry name" value="HisK_dim/P_dom"/>
</dbReference>
<dbReference type="Gene3D" id="3.40.50.2300">
    <property type="match status" value="1"/>
</dbReference>
<dbReference type="Pfam" id="PF00512">
    <property type="entry name" value="HisKA"/>
    <property type="match status" value="1"/>
</dbReference>
<dbReference type="SUPFAM" id="SSF47384">
    <property type="entry name" value="Homodimeric domain of signal transducing histidine kinase"/>
    <property type="match status" value="1"/>
</dbReference>
<dbReference type="Gene3D" id="3.30.450.20">
    <property type="entry name" value="PAS domain"/>
    <property type="match status" value="2"/>
</dbReference>
<feature type="compositionally biased region" description="Polar residues" evidence="7">
    <location>
        <begin position="158"/>
        <end position="173"/>
    </location>
</feature>
<dbReference type="SUPFAM" id="SSF55785">
    <property type="entry name" value="PYP-like sensor domain (PAS domain)"/>
    <property type="match status" value="2"/>
</dbReference>
<dbReference type="InterPro" id="IPR011006">
    <property type="entry name" value="CheY-like_superfamily"/>
</dbReference>
<sequence length="1937" mass="214083">MRSPSQTSPVQPPSPVVALQSHHRRLSRPEIAKSPVSSPNEYRLITQGDAVSRGRRQDANLIAVGHRDDHLQNMDMSRRLPDNQGTNAQTLAELRRRMEETLVSQQIQQQLKSVAVDRDHPEQGKMNVLPESVGRETSKSSPPDAASSFGSIPMASLVDSNSSGNTVRPSPTRKTPDHDVPQTLSYPFPAMSPHTPSEGVPGQDPFNLRFPADKVKWRAIKGSRAAETKPSASKIAGRQSIFLPSGVPISMEDYPYPTPNLYDIVLKLNSNPGLDAWWSNVVDILQAHYGADRASLAVPGDLTDLENVPWGQKATFQTDGTKERTEIAGSERGKGMYEGGLKEEITYLREVGAGVIVKGMGPPSSKRPSLLSRHSFAGFGKEKKIPDWRESERPLGPKRTKSIRESEGKEKKGSTERPERGKPESVLFASGPAKDNVPRTATAEQTTLVAVFPVPRALETEADPLIKRTGVVKLFGRTKPAVLTREYSYCSASQASEVTVSQVSDDRVQSTPSMDSSEEALKPSAGFKTRPTRSRSTSNVNPPLSCPMRKEPSAHDHRRTVMQMQRGDVHLRHDPTVELYEEYEQTPQSPWSQSPAASPAPKTHSEQNPFFTSHAVDEAAFARNPPLHNYGHAHSLTAIGVDRSKSVVHIPLLHAVPSQHEVSETLRFPVAIVSFLSSIVPYPANLKSSLTHLIPHLTTSFSLAQQYSRLEKQIATGMDMPRYGQLLGLGGTFSDVSSELELVAELSGHVSYSLTDDGSLSARTGLNSPDAGSGISKYSPSVSMTGTPGTDPNNSRYRAVSEPSATPGGFSKQGNDSADGYFTLQQGRGSNVSTAQGKARTPKTKQNSLFSKPASPGTIRGRSIREEGSATKDSTLVETPLTMQEARPTPGPLPSRASPRNSSTTSLMAHLQRDFSRPFSGTIAQLMLNSIPLHLFLAKPQSGEVIWTNTKFDAYRRSQPQEPRVRDPWQNIHPNEVEHIAKEWTKALRTGSQFTGRVRVKRFNDETAYRWFIFRANPLLSATGELLYWIGSFLDIHEQHTAELQAAQEREIFATDAKYRALANSIPQVVFEAAENHGIISANEQWHLYTGQTIEEAMNFGFTKHVHRDDLERCGVLSSEHVEPLAQSIATDPILSPESHDTSSRSLDGCTIFSCGLTSALNALVQRGVVAAQKDENGRVFYSTEIRFRSRGGDYRWHLVRLVKVETSSFGNGEASWYGTCTDINDRKLLERELNIAMQKLNNEMESKTKFFSNMSHEIRTPLNGILGTIPFILDTQLDSDQRRMLDTIQNSSTNLRELVDNILDVSRVEAGKMNLVNSWFHVRTVVEDVIDTISSRAIDKGLEINYLMDVDVPPMVIGDRFRFRQVLINLMGNAVKFTTQGEIYTRCSIRHDPSASLRPTEALLSFDVVDTGKGFSVTDAERLMQRFTQIGGNGSQQNAGSGLGLFLSKQLVEMHGGRLTPSSKEGQGAIFSFHIKVDAPPPPRSEGPALTRPSSEVFDPQISAPTTSSRGVPNLSRDSSDSKFSTAQDLSPAHRPPSLVGSYSSSDPSIRSMYHSERSSVSSTFPTPELHAVEPSLKLDASVGGFSGTEDRLSSVTASIETMHPQSTPRLEKAIEKPDVYLACGLHPTMYSILILCPLGHAREAIKQHIEQVIPLEVPSTVKTILDVEDWRDLVYAGDSPTPTHLVLNLPGTDDVLEVMHHILHVDTKLNPALVIISDLFQKRQIGSKIEELISAGINVYTVPKPVKPSSFSRIFDPDNKRDLSKDRNQDMAREVNNNFKTMSKMVREVIGNKGYRILLVEDDETNRMVMLKYLDKIKVSSETAGNGQECVEMVFSKEPGYYSLIICDIQMPMKNGYDTCREIRDWEQRNRFPQVPIMALSANAMTDQIDDAARAGFNDYVTKPIKHNELGKMMIALLDPNRPQILLRDRRPTTV</sequence>
<reference evidence="11 12" key="1">
    <citation type="journal article" date="2015" name="Environ. Microbiol.">
        <title>Metagenome sequence of Elaphomyces granulatus from sporocarp tissue reveals Ascomycota ectomycorrhizal fingerprints of genome expansion and a Proteobacteria-rich microbiome.</title>
        <authorList>
            <person name="Quandt C.A."/>
            <person name="Kohler A."/>
            <person name="Hesse C.N."/>
            <person name="Sharpton T.J."/>
            <person name="Martin F."/>
            <person name="Spatafora J.W."/>
        </authorList>
    </citation>
    <scope>NUCLEOTIDE SEQUENCE [LARGE SCALE GENOMIC DNA]</scope>
    <source>
        <strain evidence="11 12">OSC145934</strain>
    </source>
</reference>
<dbReference type="OrthoDB" id="303614at2759"/>
<feature type="region of interest" description="Disordered" evidence="7">
    <location>
        <begin position="582"/>
        <end position="608"/>
    </location>
</feature>
<dbReference type="InterPro" id="IPR036890">
    <property type="entry name" value="HATPase_C_sf"/>
</dbReference>
<dbReference type="GO" id="GO:0005886">
    <property type="term" value="C:plasma membrane"/>
    <property type="evidence" value="ECO:0007669"/>
    <property type="project" value="TreeGrafter"/>
</dbReference>
<feature type="compositionally biased region" description="Basic and acidic residues" evidence="7">
    <location>
        <begin position="382"/>
        <end position="395"/>
    </location>
</feature>
<accession>A0A232M0R2</accession>
<keyword evidence="12" id="KW-1185">Reference proteome</keyword>
<feature type="region of interest" description="Disordered" evidence="7">
    <location>
        <begin position="494"/>
        <end position="557"/>
    </location>
</feature>
<dbReference type="EC" id="2.7.13.3" evidence="2"/>
<evidence type="ECO:0000256" key="6">
    <source>
        <dbReference type="PROSITE-ProRule" id="PRU00169"/>
    </source>
</evidence>
<dbReference type="PRINTS" id="PR00344">
    <property type="entry name" value="BCTRLSENSOR"/>
</dbReference>
<dbReference type="SUPFAM" id="SSF55874">
    <property type="entry name" value="ATPase domain of HSP90 chaperone/DNA topoisomerase II/histidine kinase"/>
    <property type="match status" value="1"/>
</dbReference>
<dbReference type="InterPro" id="IPR001610">
    <property type="entry name" value="PAC"/>
</dbReference>
<feature type="region of interest" description="Disordered" evidence="7">
    <location>
        <begin position="1476"/>
        <end position="1568"/>
    </location>
</feature>
<evidence type="ECO:0000256" key="7">
    <source>
        <dbReference type="SAM" id="MobiDB-lite"/>
    </source>
</evidence>
<comment type="caution">
    <text evidence="11">The sequence shown here is derived from an EMBL/GenBank/DDBJ whole genome shotgun (WGS) entry which is preliminary data.</text>
</comment>
<dbReference type="GO" id="GO:0009927">
    <property type="term" value="F:histidine phosphotransfer kinase activity"/>
    <property type="evidence" value="ECO:0007669"/>
    <property type="project" value="TreeGrafter"/>
</dbReference>
<dbReference type="SMART" id="SM00086">
    <property type="entry name" value="PAC"/>
    <property type="match status" value="2"/>
</dbReference>
<dbReference type="Gene3D" id="3.30.565.10">
    <property type="entry name" value="Histidine kinase-like ATPase, C-terminal domain"/>
    <property type="match status" value="1"/>
</dbReference>
<dbReference type="PANTHER" id="PTHR43047">
    <property type="entry name" value="TWO-COMPONENT HISTIDINE PROTEIN KINASE"/>
    <property type="match status" value="1"/>
</dbReference>
<dbReference type="SUPFAM" id="SSF52172">
    <property type="entry name" value="CheY-like"/>
    <property type="match status" value="1"/>
</dbReference>
<dbReference type="SMART" id="SM00387">
    <property type="entry name" value="HATPase_c"/>
    <property type="match status" value="1"/>
</dbReference>
<feature type="domain" description="Histidine kinase" evidence="8">
    <location>
        <begin position="1254"/>
        <end position="1480"/>
    </location>
</feature>
<dbReference type="PANTHER" id="PTHR43047:SF74">
    <property type="entry name" value="HISTIDINE KINASE-RELATED"/>
    <property type="match status" value="1"/>
</dbReference>
<dbReference type="InterPro" id="IPR000014">
    <property type="entry name" value="PAS"/>
</dbReference>
<feature type="region of interest" description="Disordered" evidence="7">
    <location>
        <begin position="382"/>
        <end position="438"/>
    </location>
</feature>
<feature type="region of interest" description="Disordered" evidence="7">
    <location>
        <begin position="112"/>
        <end position="184"/>
    </location>
</feature>
<dbReference type="Gene3D" id="1.10.287.130">
    <property type="match status" value="1"/>
</dbReference>
<dbReference type="CDD" id="cd17546">
    <property type="entry name" value="REC_hyHK_CKI1_RcsC-like"/>
    <property type="match status" value="1"/>
</dbReference>
<evidence type="ECO:0000256" key="3">
    <source>
        <dbReference type="ARBA" id="ARBA00022553"/>
    </source>
</evidence>
<keyword evidence="4" id="KW-0808">Transferase</keyword>
<feature type="compositionally biased region" description="Polar residues" evidence="7">
    <location>
        <begin position="494"/>
        <end position="515"/>
    </location>
</feature>
<evidence type="ECO:0000259" key="9">
    <source>
        <dbReference type="PROSITE" id="PS50110"/>
    </source>
</evidence>
<keyword evidence="5" id="KW-0418">Kinase</keyword>
<feature type="compositionally biased region" description="Low complexity" evidence="7">
    <location>
        <begin position="585"/>
        <end position="601"/>
    </location>
</feature>
<evidence type="ECO:0000256" key="5">
    <source>
        <dbReference type="ARBA" id="ARBA00022777"/>
    </source>
</evidence>
<feature type="domain" description="Response regulatory" evidence="9">
    <location>
        <begin position="1798"/>
        <end position="1920"/>
    </location>
</feature>
<feature type="modified residue" description="4-aspartylphosphate" evidence="6">
    <location>
        <position position="1850"/>
    </location>
</feature>
<evidence type="ECO:0000313" key="11">
    <source>
        <dbReference type="EMBL" id="OXV10000.1"/>
    </source>
</evidence>
<dbReference type="InterPro" id="IPR013656">
    <property type="entry name" value="PAS_4"/>
</dbReference>
<organism evidence="11 12">
    <name type="scientific">Elaphomyces granulatus</name>
    <dbReference type="NCBI Taxonomy" id="519963"/>
    <lineage>
        <taxon>Eukaryota</taxon>
        <taxon>Fungi</taxon>
        <taxon>Dikarya</taxon>
        <taxon>Ascomycota</taxon>
        <taxon>Pezizomycotina</taxon>
        <taxon>Eurotiomycetes</taxon>
        <taxon>Eurotiomycetidae</taxon>
        <taxon>Eurotiales</taxon>
        <taxon>Elaphomycetaceae</taxon>
        <taxon>Elaphomyces</taxon>
    </lineage>
</organism>
<name>A0A232M0R2_9EURO</name>
<dbReference type="InterPro" id="IPR003594">
    <property type="entry name" value="HATPase_dom"/>
</dbReference>
<dbReference type="EMBL" id="NPHW01003186">
    <property type="protein sequence ID" value="OXV10000.1"/>
    <property type="molecule type" value="Genomic_DNA"/>
</dbReference>
<dbReference type="PROSITE" id="PS50110">
    <property type="entry name" value="RESPONSE_REGULATORY"/>
    <property type="match status" value="1"/>
</dbReference>
<evidence type="ECO:0000256" key="4">
    <source>
        <dbReference type="ARBA" id="ARBA00022679"/>
    </source>
</evidence>
<dbReference type="Pfam" id="PF08448">
    <property type="entry name" value="PAS_4"/>
    <property type="match status" value="1"/>
</dbReference>
<dbReference type="CDD" id="cd16922">
    <property type="entry name" value="HATPase_EvgS-ArcB-TorS-like"/>
    <property type="match status" value="1"/>
</dbReference>
<comment type="catalytic activity">
    <reaction evidence="1">
        <text>ATP + protein L-histidine = ADP + protein N-phospho-L-histidine.</text>
        <dbReference type="EC" id="2.7.13.3"/>
    </reaction>
</comment>
<dbReference type="InterPro" id="IPR035965">
    <property type="entry name" value="PAS-like_dom_sf"/>
</dbReference>
<dbReference type="PROSITE" id="PS50109">
    <property type="entry name" value="HIS_KIN"/>
    <property type="match status" value="1"/>
</dbReference>
<dbReference type="FunFam" id="3.30.565.10:FF:000010">
    <property type="entry name" value="Sensor histidine kinase RcsC"/>
    <property type="match status" value="1"/>
</dbReference>
<dbReference type="SMART" id="SM00091">
    <property type="entry name" value="PAS"/>
    <property type="match status" value="2"/>
</dbReference>
<dbReference type="InterPro" id="IPR005467">
    <property type="entry name" value="His_kinase_dom"/>
</dbReference>
<proteinExistence type="predicted"/>
<dbReference type="CDD" id="cd00130">
    <property type="entry name" value="PAS"/>
    <property type="match status" value="1"/>
</dbReference>
<feature type="compositionally biased region" description="Polar residues" evidence="7">
    <location>
        <begin position="757"/>
        <end position="767"/>
    </location>
</feature>
<evidence type="ECO:0000259" key="10">
    <source>
        <dbReference type="PROSITE" id="PS50113"/>
    </source>
</evidence>
<dbReference type="Pfam" id="PF00072">
    <property type="entry name" value="Response_reg"/>
    <property type="match status" value="1"/>
</dbReference>
<evidence type="ECO:0000259" key="8">
    <source>
        <dbReference type="PROSITE" id="PS50109"/>
    </source>
</evidence>
<dbReference type="SMART" id="SM00448">
    <property type="entry name" value="REC"/>
    <property type="match status" value="1"/>
</dbReference>
<dbReference type="GO" id="GO:0000155">
    <property type="term" value="F:phosphorelay sensor kinase activity"/>
    <property type="evidence" value="ECO:0007669"/>
    <property type="project" value="InterPro"/>
</dbReference>